<protein>
    <submittedName>
        <fullName evidence="3">Uncharacterized protein</fullName>
    </submittedName>
</protein>
<feature type="transmembrane region" description="Helical" evidence="2">
    <location>
        <begin position="51"/>
        <end position="73"/>
    </location>
</feature>
<keyword evidence="2" id="KW-1133">Transmembrane helix</keyword>
<name>A0AAI8Z1L6_9PEZI</name>
<feature type="region of interest" description="Disordered" evidence="1">
    <location>
        <begin position="102"/>
        <end position="183"/>
    </location>
</feature>
<reference evidence="3" key="1">
    <citation type="submission" date="2023-11" db="EMBL/GenBank/DDBJ databases">
        <authorList>
            <person name="Alioto T."/>
            <person name="Alioto T."/>
            <person name="Gomez Garrido J."/>
        </authorList>
    </citation>
    <scope>NUCLEOTIDE SEQUENCE</scope>
</reference>
<dbReference type="AlphaFoldDB" id="A0AAI8Z1L6"/>
<keyword evidence="4" id="KW-1185">Reference proteome</keyword>
<evidence type="ECO:0000256" key="2">
    <source>
        <dbReference type="SAM" id="Phobius"/>
    </source>
</evidence>
<dbReference type="InterPro" id="IPR020999">
    <property type="entry name" value="Chitin_synth_reg_RCR"/>
</dbReference>
<proteinExistence type="predicted"/>
<keyword evidence="2" id="KW-0472">Membrane</keyword>
<organism evidence="3 4">
    <name type="scientific">Lecanosticta acicola</name>
    <dbReference type="NCBI Taxonomy" id="111012"/>
    <lineage>
        <taxon>Eukaryota</taxon>
        <taxon>Fungi</taxon>
        <taxon>Dikarya</taxon>
        <taxon>Ascomycota</taxon>
        <taxon>Pezizomycotina</taxon>
        <taxon>Dothideomycetes</taxon>
        <taxon>Dothideomycetidae</taxon>
        <taxon>Mycosphaerellales</taxon>
        <taxon>Mycosphaerellaceae</taxon>
        <taxon>Lecanosticta</taxon>
    </lineage>
</organism>
<dbReference type="Proteomes" id="UP001296104">
    <property type="component" value="Unassembled WGS sequence"/>
</dbReference>
<sequence length="183" mass="20875">MVPLTLVSALWKRDQNDGGLGDSSRQYDYENHYDDDDGYGESWWWSPTGMAVRYTIITILFAAILLYFIGGYWHAQRRIRKGLPPRAYHAWMIRRSHRYRNPQAAQQNPYVPQSQYQQPEGGYAMPGYPQPPPAYNPFSAPPPAYQPPEGGSKTMADQHYPAGVNREGEPSHLSQPLPALPRQ</sequence>
<accession>A0AAI8Z1L6</accession>
<feature type="compositionally biased region" description="Polar residues" evidence="1">
    <location>
        <begin position="103"/>
        <end position="118"/>
    </location>
</feature>
<dbReference type="Pfam" id="PF12273">
    <property type="entry name" value="RCR"/>
    <property type="match status" value="1"/>
</dbReference>
<evidence type="ECO:0000313" key="4">
    <source>
        <dbReference type="Proteomes" id="UP001296104"/>
    </source>
</evidence>
<feature type="compositionally biased region" description="Pro residues" evidence="1">
    <location>
        <begin position="128"/>
        <end position="146"/>
    </location>
</feature>
<comment type="caution">
    <text evidence="3">The sequence shown here is derived from an EMBL/GenBank/DDBJ whole genome shotgun (WGS) entry which is preliminary data.</text>
</comment>
<keyword evidence="2" id="KW-0812">Transmembrane</keyword>
<evidence type="ECO:0000256" key="1">
    <source>
        <dbReference type="SAM" id="MobiDB-lite"/>
    </source>
</evidence>
<evidence type="ECO:0000313" key="3">
    <source>
        <dbReference type="EMBL" id="CAK4030785.1"/>
    </source>
</evidence>
<gene>
    <name evidence="3" type="ORF">LECACI_7A005943</name>
</gene>
<dbReference type="EMBL" id="CAVMBE010000040">
    <property type="protein sequence ID" value="CAK4030785.1"/>
    <property type="molecule type" value="Genomic_DNA"/>
</dbReference>